<dbReference type="SMART" id="SM00949">
    <property type="entry name" value="PAZ"/>
    <property type="match status" value="1"/>
</dbReference>
<dbReference type="InterPro" id="IPR014720">
    <property type="entry name" value="dsRBD_dom"/>
</dbReference>
<keyword evidence="12 15" id="KW-0694">RNA-binding</keyword>
<dbReference type="GO" id="GO:0046872">
    <property type="term" value="F:metal ion binding"/>
    <property type="evidence" value="ECO:0007669"/>
    <property type="project" value="UniProtKB-KW"/>
</dbReference>
<evidence type="ECO:0000313" key="20">
    <source>
        <dbReference type="EMBL" id="KAK2567421.1"/>
    </source>
</evidence>
<dbReference type="Pfam" id="PF02170">
    <property type="entry name" value="PAZ"/>
    <property type="match status" value="1"/>
</dbReference>
<dbReference type="GO" id="GO:0005634">
    <property type="term" value="C:nucleus"/>
    <property type="evidence" value="ECO:0007669"/>
    <property type="project" value="TreeGrafter"/>
</dbReference>
<evidence type="ECO:0000313" key="21">
    <source>
        <dbReference type="Proteomes" id="UP001249851"/>
    </source>
</evidence>
<dbReference type="SUPFAM" id="SSF69065">
    <property type="entry name" value="RNase III domain-like"/>
    <property type="match status" value="2"/>
</dbReference>
<reference evidence="20" key="1">
    <citation type="journal article" date="2023" name="G3 (Bethesda)">
        <title>Whole genome assembly and annotation of the endangered Caribbean coral Acropora cervicornis.</title>
        <authorList>
            <person name="Selwyn J.D."/>
            <person name="Vollmer S.V."/>
        </authorList>
    </citation>
    <scope>NUCLEOTIDE SEQUENCE</scope>
    <source>
        <strain evidence="20">K2</strain>
    </source>
</reference>
<dbReference type="FunFam" id="1.10.1520.10:FF:000004">
    <property type="entry name" value="Endoribonuclease dicer-like 1"/>
    <property type="match status" value="1"/>
</dbReference>
<evidence type="ECO:0000256" key="13">
    <source>
        <dbReference type="ARBA" id="ARBA00023158"/>
    </source>
</evidence>
<evidence type="ECO:0000256" key="14">
    <source>
        <dbReference type="ARBA" id="ARBA00023211"/>
    </source>
</evidence>
<dbReference type="SUPFAM" id="SSF101690">
    <property type="entry name" value="PAZ domain"/>
    <property type="match status" value="1"/>
</dbReference>
<evidence type="ECO:0000256" key="6">
    <source>
        <dbReference type="ARBA" id="ARBA00022741"/>
    </source>
</evidence>
<evidence type="ECO:0000256" key="5">
    <source>
        <dbReference type="ARBA" id="ARBA00022737"/>
    </source>
</evidence>
<dbReference type="GO" id="GO:0004530">
    <property type="term" value="F:deoxyribonuclease I activity"/>
    <property type="evidence" value="ECO:0007669"/>
    <property type="project" value="TreeGrafter"/>
</dbReference>
<feature type="domain" description="RNase III" evidence="18">
    <location>
        <begin position="1715"/>
        <end position="1882"/>
    </location>
</feature>
<dbReference type="SMART" id="SM00358">
    <property type="entry name" value="DSRM"/>
    <property type="match status" value="1"/>
</dbReference>
<keyword evidence="3" id="KW-0540">Nuclease</keyword>
<dbReference type="InterPro" id="IPR038248">
    <property type="entry name" value="Dicer_dimer_sf"/>
</dbReference>
<keyword evidence="11" id="KW-0460">Magnesium</keyword>
<dbReference type="GO" id="GO:0004386">
    <property type="term" value="F:helicase activity"/>
    <property type="evidence" value="ECO:0007669"/>
    <property type="project" value="UniProtKB-KW"/>
</dbReference>
<dbReference type="GO" id="GO:0004525">
    <property type="term" value="F:ribonuclease III activity"/>
    <property type="evidence" value="ECO:0007669"/>
    <property type="project" value="InterPro"/>
</dbReference>
<proteinExistence type="predicted"/>
<dbReference type="Gene3D" id="3.30.160.20">
    <property type="match status" value="1"/>
</dbReference>
<dbReference type="GO" id="GO:0030422">
    <property type="term" value="P:siRNA processing"/>
    <property type="evidence" value="ECO:0007669"/>
    <property type="project" value="InterPro"/>
</dbReference>
<feature type="domain" description="PAZ" evidence="19">
    <location>
        <begin position="956"/>
        <end position="1090"/>
    </location>
</feature>
<feature type="compositionally biased region" description="Polar residues" evidence="16">
    <location>
        <begin position="1585"/>
        <end position="1606"/>
    </location>
</feature>
<dbReference type="InterPro" id="IPR005034">
    <property type="entry name" value="Dicer_dimerisation"/>
</dbReference>
<dbReference type="Gene3D" id="3.40.50.300">
    <property type="entry name" value="P-loop containing nucleotide triphosphate hydrolases"/>
    <property type="match status" value="2"/>
</dbReference>
<dbReference type="PANTHER" id="PTHR14950:SF37">
    <property type="entry name" value="ENDORIBONUCLEASE DICER"/>
    <property type="match status" value="1"/>
</dbReference>
<evidence type="ECO:0000256" key="7">
    <source>
        <dbReference type="ARBA" id="ARBA00022759"/>
    </source>
</evidence>
<dbReference type="Gene3D" id="2.170.260.10">
    <property type="entry name" value="paz domain"/>
    <property type="match status" value="1"/>
</dbReference>
<keyword evidence="5" id="KW-0677">Repeat</keyword>
<dbReference type="PROSITE" id="PS00517">
    <property type="entry name" value="RNASE_3_1"/>
    <property type="match status" value="1"/>
</dbReference>
<keyword evidence="6" id="KW-0547">Nucleotide-binding</keyword>
<feature type="domain" description="DRBM" evidence="17">
    <location>
        <begin position="1907"/>
        <end position="1972"/>
    </location>
</feature>
<name>A0AAD9VAL5_ACRCE</name>
<dbReference type="InterPro" id="IPR044441">
    <property type="entry name" value="DICER_DSRM"/>
</dbReference>
<dbReference type="GO" id="GO:0005737">
    <property type="term" value="C:cytoplasm"/>
    <property type="evidence" value="ECO:0007669"/>
    <property type="project" value="TreeGrafter"/>
</dbReference>
<dbReference type="InterPro" id="IPR036085">
    <property type="entry name" value="PAZ_dom_sf"/>
</dbReference>
<dbReference type="Pfam" id="PF20931">
    <property type="entry name" value="Dicer_platform"/>
    <property type="match status" value="1"/>
</dbReference>
<dbReference type="Pfam" id="PF20932">
    <property type="entry name" value="Dicer_dsRBD"/>
    <property type="match status" value="1"/>
</dbReference>
<dbReference type="SMART" id="SM00535">
    <property type="entry name" value="RIBOc"/>
    <property type="match status" value="2"/>
</dbReference>
<keyword evidence="14" id="KW-0464">Manganese</keyword>
<evidence type="ECO:0000259" key="18">
    <source>
        <dbReference type="PROSITE" id="PS50142"/>
    </source>
</evidence>
<evidence type="ECO:0000256" key="12">
    <source>
        <dbReference type="ARBA" id="ARBA00022884"/>
    </source>
</evidence>
<keyword evidence="10" id="KW-0067">ATP-binding</keyword>
<evidence type="ECO:0000256" key="16">
    <source>
        <dbReference type="SAM" id="MobiDB-lite"/>
    </source>
</evidence>
<keyword evidence="4" id="KW-0479">Metal-binding</keyword>
<dbReference type="PROSITE" id="PS50821">
    <property type="entry name" value="PAZ"/>
    <property type="match status" value="1"/>
</dbReference>
<feature type="region of interest" description="Disordered" evidence="16">
    <location>
        <begin position="1583"/>
        <end position="1606"/>
    </location>
</feature>
<dbReference type="EMBL" id="JARQWQ010000014">
    <property type="protein sequence ID" value="KAK2567421.1"/>
    <property type="molecule type" value="Genomic_DNA"/>
</dbReference>
<dbReference type="CDD" id="cd00593">
    <property type="entry name" value="RIBOc"/>
    <property type="match status" value="2"/>
</dbReference>
<protein>
    <submittedName>
        <fullName evidence="20">Endoribonuclease Dicer</fullName>
    </submittedName>
</protein>
<keyword evidence="9" id="KW-0347">Helicase</keyword>
<dbReference type="InterPro" id="IPR003100">
    <property type="entry name" value="PAZ_dom"/>
</dbReference>
<sequence>MMNQSNKAKEMSFARRHPAVELVEGAVEGAERNVVCLLNDESRVFVVLKLFEEVWRRHRESGKMVLLVDYEGDEIVQQFVSATLHQSMLSATTYFDEKGTTNKRTGHLSSCNFDIIVTNGKNFKDILQTGLMDAMSINLIVFDKCHLVCYPDHPYIVLLRYLGGCEFDSRLKIIGVSSQIEQYQSCPQDLEMFLNALEKHFCCKVSISNGLLALNRFEEQVLDEAVYYTCAQGDEDELTCKLMEVLQSSLVFLKDIQGLESFGESIAFVKHIFTEFCQILLLFGPVSLTSASGMVLKELKKLEKKCSPESFDLLTLQYCRTQMNFMLKLSAWAKFELSDLNYPDMTKRLLYCMSKHLKPEDNESFNCVDTGCDKGIIVSSSSQSQINAATSTTILCLQQQRSLNPVAMATPQRNHTVLSQPMKLQSTCVKTNCNDPLCIVLVPSTIIAKVLNSLINKLADNRPDYSFLKSAFIDSKKTKQRLSLESEDNVMECIQDGSVNIVVTTFEVEKEINVRRCNILIRLGMPKDYNSFLNVKKKVKSAGAKAVFLLKEEEKSKAKARFEVFHKIEQILVEKCSNTSRPPCREIQQVLLNESLESNSYKPYGEEGSKVDLFSSISLINRKHVLFTGQEVSIRKNCTQDLEHGQRPKAEGHTQVRGHSFSLIQTDLGCSGVGFPVPICRTEATWTDCNVELMSTLYLPRNSPVYWPIRAGLTLNGDKINKASVLKARRKSEMLVALETCRQLHKAEELDEDLQPLFRFKKFNLIAENEKCNSEVADNGIGMDGSVQRKRAYTKKFPSILENNFPVGGEPSYLYSITLELTKPWTFERAVRSQSIAQSSGTSYSLGILSRKTLPKLPAMVVFDRAGEVTASIRECKMNPFVPNCYQLALIQRFTGFIFKDIAKPGNAPKKPFPKFDPNSAASGYLIVLLKNSETKMRSRANEPDQREIAFDFMQSVERELGSFDNPTDPPPVGVEDMTKFTDAVVTGIHNDKRLRYYVAGICYDRSPLDPFPNPSAAATFAEYYHKKYGFQVCLDQPLLDVDHISSRLNFLVPRYQTIRGHDLSVPDKDSKRSHKAKVHMLPELCSIHPLPGYLWRQLFVLPAVLYRMESLLLGEELRSFFAGALGRGAVEWPNEVPLPILTMGDMVGEEILTRSYSSGENSKEDVHSDEVVPVPLTLQPAKFSSKEIFWCDQVPGERKDKLSSFHFTGTMALQRDFAEEEKEQQTDFKVMKSTENLSDAEMGDTTETLSQHKELCNRVTNIHISEEDNVNMVSNVNYLMSQNKDKYNFIDEPSLPSCFVIPKKEESNLLEADQVCAQNHVDQDKPLHTNIDETPRFIWTDPCLSSLYRTCGPSSTLLLRALSPSSASDVYSLERLEMLGDSFIKYAVSTSVFFQQPHENEGKLSFVRGLKVSNRQLFYLARKRGLPSYLFPHMFSILFNWLPPGFYYENSDNIEGASDNQLLLMPDKVSQEHQEEDDEEGSLFLQGDLSGESGNRGDPATSEVHSASIQLNPILHHCCSDKAIADSLEALVGAFLLSLGLEGAWSFLEWLGMDLNKQEIRDAHSQGAPCVHDSSVEETKEFDSTASKQSMSKIPCSTGQTPCESQPNLSRDFSCHRSSDTQMMPQDETPENCCKDIAETSCQRKNQSFAEMLHDHSTKGSLSNAVKTSHEHISKSQPSFHEADNSCLAAKSNLLPLNSNRAFRPSDRSFALEFVEVEEALNYKFHNRLLLEQAFTHTSLPRDYNSVRSSYEQLEFLGDALLDFLITHYLYLYQRNMSPGVLTDLRSAVVNNFSFAVLAVKLGFAKRLQSLSPPLFDVVNNFIEKLEEKEMKEQQGNYYQIYSSVFVLGDEEGGDFVEVEVPKVLGDLFEAVAGALYVDCGEDVAKVWEIYLPILKPSIDYYAAHPPLSAIRELLEKKPNAAKFAPVERLVDGTFRICLTVTGLGTFVGIGRNVRIAKSAAAQRALATLRKHQNAKQS</sequence>
<dbReference type="Pfam" id="PF00636">
    <property type="entry name" value="Ribonuclease_3"/>
    <property type="match status" value="2"/>
</dbReference>
<evidence type="ECO:0000256" key="4">
    <source>
        <dbReference type="ARBA" id="ARBA00022723"/>
    </source>
</evidence>
<dbReference type="InterPro" id="IPR036389">
    <property type="entry name" value="RNase_III_sf"/>
</dbReference>
<evidence type="ECO:0000259" key="19">
    <source>
        <dbReference type="PROSITE" id="PS50821"/>
    </source>
</evidence>
<keyword evidence="21" id="KW-1185">Reference proteome</keyword>
<dbReference type="Pfam" id="PF03368">
    <property type="entry name" value="Dicer_dimer"/>
    <property type="match status" value="1"/>
</dbReference>
<feature type="domain" description="RNase III" evidence="18">
    <location>
        <begin position="1358"/>
        <end position="1541"/>
    </location>
</feature>
<evidence type="ECO:0000256" key="11">
    <source>
        <dbReference type="ARBA" id="ARBA00022842"/>
    </source>
</evidence>
<dbReference type="Gene3D" id="3.30.160.380">
    <property type="entry name" value="Dicer dimerisation domain"/>
    <property type="match status" value="1"/>
</dbReference>
<dbReference type="PANTHER" id="PTHR14950">
    <property type="entry name" value="DICER-RELATED"/>
    <property type="match status" value="1"/>
</dbReference>
<evidence type="ECO:0000256" key="9">
    <source>
        <dbReference type="ARBA" id="ARBA00022806"/>
    </source>
</evidence>
<dbReference type="GO" id="GO:0031054">
    <property type="term" value="P:pre-miRNA processing"/>
    <property type="evidence" value="ECO:0007669"/>
    <property type="project" value="InterPro"/>
</dbReference>
<comment type="cofactor">
    <cofactor evidence="2">
        <name>Mg(2+)</name>
        <dbReference type="ChEBI" id="CHEBI:18420"/>
    </cofactor>
</comment>
<keyword evidence="13" id="KW-0943">RNA-mediated gene silencing</keyword>
<evidence type="ECO:0000259" key="17">
    <source>
        <dbReference type="PROSITE" id="PS50137"/>
    </source>
</evidence>
<gene>
    <name evidence="20" type="ORF">P5673_008233</name>
</gene>
<dbReference type="PROSITE" id="PS50137">
    <property type="entry name" value="DS_RBD"/>
    <property type="match status" value="1"/>
</dbReference>
<evidence type="ECO:0000256" key="1">
    <source>
        <dbReference type="ARBA" id="ARBA00001936"/>
    </source>
</evidence>
<dbReference type="InterPro" id="IPR048512">
    <property type="entry name" value="Dicer_platform"/>
</dbReference>
<dbReference type="Gene3D" id="1.10.1520.10">
    <property type="entry name" value="Ribonuclease III domain"/>
    <property type="match status" value="2"/>
</dbReference>
<evidence type="ECO:0000256" key="8">
    <source>
        <dbReference type="ARBA" id="ARBA00022801"/>
    </source>
</evidence>
<dbReference type="GO" id="GO:0006309">
    <property type="term" value="P:apoptotic DNA fragmentation"/>
    <property type="evidence" value="ECO:0007669"/>
    <property type="project" value="TreeGrafter"/>
</dbReference>
<comment type="caution">
    <text evidence="20">The sequence shown here is derived from an EMBL/GenBank/DDBJ whole genome shotgun (WGS) entry which is preliminary data.</text>
</comment>
<evidence type="ECO:0000256" key="15">
    <source>
        <dbReference type="PROSITE-ProRule" id="PRU00266"/>
    </source>
</evidence>
<dbReference type="InterPro" id="IPR000999">
    <property type="entry name" value="RNase_III_dom"/>
</dbReference>
<keyword evidence="7" id="KW-0255">Endonuclease</keyword>
<dbReference type="PROSITE" id="PS50142">
    <property type="entry name" value="RNASE_3_2"/>
    <property type="match status" value="2"/>
</dbReference>
<reference evidence="20" key="2">
    <citation type="journal article" date="2023" name="Science">
        <title>Genomic signatures of disease resistance in endangered staghorn corals.</title>
        <authorList>
            <person name="Vollmer S.V."/>
            <person name="Selwyn J.D."/>
            <person name="Despard B.A."/>
            <person name="Roesel C.L."/>
        </authorList>
    </citation>
    <scope>NUCLEOTIDE SEQUENCE</scope>
    <source>
        <strain evidence="20">K2</strain>
    </source>
</reference>
<comment type="cofactor">
    <cofactor evidence="1">
        <name>Mn(2+)</name>
        <dbReference type="ChEBI" id="CHEBI:29035"/>
    </cofactor>
</comment>
<organism evidence="20 21">
    <name type="scientific">Acropora cervicornis</name>
    <name type="common">Staghorn coral</name>
    <dbReference type="NCBI Taxonomy" id="6130"/>
    <lineage>
        <taxon>Eukaryota</taxon>
        <taxon>Metazoa</taxon>
        <taxon>Cnidaria</taxon>
        <taxon>Anthozoa</taxon>
        <taxon>Hexacorallia</taxon>
        <taxon>Scleractinia</taxon>
        <taxon>Astrocoeniina</taxon>
        <taxon>Acroporidae</taxon>
        <taxon>Acropora</taxon>
    </lineage>
</organism>
<dbReference type="Proteomes" id="UP001249851">
    <property type="component" value="Unassembled WGS sequence"/>
</dbReference>
<dbReference type="GO" id="GO:0003723">
    <property type="term" value="F:RNA binding"/>
    <property type="evidence" value="ECO:0007669"/>
    <property type="project" value="UniProtKB-UniRule"/>
</dbReference>
<accession>A0AAD9VAL5</accession>
<dbReference type="GO" id="GO:0005524">
    <property type="term" value="F:ATP binding"/>
    <property type="evidence" value="ECO:0007669"/>
    <property type="project" value="UniProtKB-KW"/>
</dbReference>
<evidence type="ECO:0000256" key="10">
    <source>
        <dbReference type="ARBA" id="ARBA00022840"/>
    </source>
</evidence>
<evidence type="ECO:0000256" key="2">
    <source>
        <dbReference type="ARBA" id="ARBA00001946"/>
    </source>
</evidence>
<feature type="region of interest" description="Disordered" evidence="16">
    <location>
        <begin position="1470"/>
        <end position="1503"/>
    </location>
</feature>
<keyword evidence="8" id="KW-0378">Hydrolase</keyword>
<evidence type="ECO:0000256" key="3">
    <source>
        <dbReference type="ARBA" id="ARBA00022722"/>
    </source>
</evidence>
<dbReference type="SUPFAM" id="SSF54768">
    <property type="entry name" value="dsRNA-binding domain-like"/>
    <property type="match status" value="1"/>
</dbReference>
<dbReference type="InterPro" id="IPR027417">
    <property type="entry name" value="P-loop_NTPase"/>
</dbReference>